<evidence type="ECO:0000313" key="1">
    <source>
        <dbReference type="EMBL" id="VDO54313.1"/>
    </source>
</evidence>
<organism evidence="1 2">
    <name type="scientific">Brugia timori</name>
    <dbReference type="NCBI Taxonomy" id="42155"/>
    <lineage>
        <taxon>Eukaryota</taxon>
        <taxon>Metazoa</taxon>
        <taxon>Ecdysozoa</taxon>
        <taxon>Nematoda</taxon>
        <taxon>Chromadorea</taxon>
        <taxon>Rhabditida</taxon>
        <taxon>Spirurina</taxon>
        <taxon>Spiruromorpha</taxon>
        <taxon>Filarioidea</taxon>
        <taxon>Onchocercidae</taxon>
        <taxon>Brugia</taxon>
    </lineage>
</organism>
<sequence>MQRSFRACAIAASLSYRFSIFIGRPFDPNNTFRLNSVLRKFSPWDISSLHKFELFASSWTALLT</sequence>
<keyword evidence="2" id="KW-1185">Reference proteome</keyword>
<accession>A0A3P7XKP4</accession>
<dbReference type="AlphaFoldDB" id="A0A3P7XKP4"/>
<proteinExistence type="predicted"/>
<dbReference type="EMBL" id="UZAG01022646">
    <property type="protein sequence ID" value="VDO54313.1"/>
    <property type="molecule type" value="Genomic_DNA"/>
</dbReference>
<gene>
    <name evidence="1" type="ORF">BTMF_LOCUS15480</name>
</gene>
<name>A0A3P7XKP4_9BILA</name>
<dbReference type="Proteomes" id="UP000280834">
    <property type="component" value="Unassembled WGS sequence"/>
</dbReference>
<reference evidence="1 2" key="1">
    <citation type="submission" date="2018-11" db="EMBL/GenBank/DDBJ databases">
        <authorList>
            <consortium name="Pathogen Informatics"/>
        </authorList>
    </citation>
    <scope>NUCLEOTIDE SEQUENCE [LARGE SCALE GENOMIC DNA]</scope>
</reference>
<evidence type="ECO:0000313" key="2">
    <source>
        <dbReference type="Proteomes" id="UP000280834"/>
    </source>
</evidence>
<protein>
    <submittedName>
        <fullName evidence="1">Uncharacterized protein</fullName>
    </submittedName>
</protein>